<evidence type="ECO:0000256" key="2">
    <source>
        <dbReference type="ARBA" id="ARBA00022598"/>
    </source>
</evidence>
<dbReference type="PANTHER" id="PTHR31901:SF5">
    <property type="entry name" value="JASMONOYL--L-AMINO ACID SYNTHETASE JAR1"/>
    <property type="match status" value="1"/>
</dbReference>
<comment type="similarity">
    <text evidence="1">Belongs to the IAA-amido conjugating enzyme family.</text>
</comment>
<feature type="domain" description="GH3 C-terminal" evidence="4">
    <location>
        <begin position="451"/>
        <end position="565"/>
    </location>
</feature>
<gene>
    <name evidence="5" type="ORF">QYE76_015117</name>
</gene>
<accession>A0AAD8X7F7</accession>
<dbReference type="GO" id="GO:0005737">
    <property type="term" value="C:cytoplasm"/>
    <property type="evidence" value="ECO:0007669"/>
    <property type="project" value="TreeGrafter"/>
</dbReference>
<evidence type="ECO:0000313" key="6">
    <source>
        <dbReference type="Proteomes" id="UP001231189"/>
    </source>
</evidence>
<dbReference type="Proteomes" id="UP001231189">
    <property type="component" value="Unassembled WGS sequence"/>
</dbReference>
<protein>
    <submittedName>
        <fullName evidence="5">Uncharacterized protein</fullName>
    </submittedName>
</protein>
<evidence type="ECO:0000259" key="4">
    <source>
        <dbReference type="Pfam" id="PF23572"/>
    </source>
</evidence>
<dbReference type="GO" id="GO:0016881">
    <property type="term" value="F:acid-amino acid ligase activity"/>
    <property type="evidence" value="ECO:0007669"/>
    <property type="project" value="TreeGrafter"/>
</dbReference>
<sequence>MPGLCQFEVTTCSSEETINEFEALTRDAGRVQQDTLKKILEANADAEYLARFGLDGRTDAESYKSRVPLCVHSDVEPFIQRVAHGDSSSVITRKPITALSLSSGTTQGKPKFLPFNEELIENTLQVFRTSYAFRNREYTTGKGKALQFFYCSKQISTDGGVIATTATTNLYRSPRYREGMKGIRSQGCSPDEVIFGPDFHQSLYCHLLCGLIYSDEVRFVSSTFAHSLVQAFQTLEDVWEDLCADIREGVLSEKVTVPSIRQAVSRILKPNPQLADWIYNKCVRLSCWYGVIPALWPKAKYVYGIMTGSMEPYLKKLRHYAGHLPLISADYGASEGYVGCNIDPTVPPEQVTYAVLPNTGYYEFIPLEKSTGGEMENSASIHYIESGPVGLTEVEVGKIYEVVLTTFAGLYRYRLGDVVKIAGFHNSTPQLQFICRRSLVLSINVDKNTEKDLQFAVEEASKLLEGEKLGIVDFTSCVDTSSDPGRYVIYWELSSGTRDEVLSSCANALDLAFVDEGYNGSRKNKTIAPLELRILNKGTFKEILVHFLGLGGSVSQFKTPRFVNPSNSKVLQILNKNVTQSYFSTAYGL</sequence>
<proteinExistence type="inferred from homology"/>
<dbReference type="Pfam" id="PF03321">
    <property type="entry name" value="GH3"/>
    <property type="match status" value="1"/>
</dbReference>
<dbReference type="InterPro" id="IPR055377">
    <property type="entry name" value="GH3_M"/>
</dbReference>
<evidence type="ECO:0000256" key="1">
    <source>
        <dbReference type="ARBA" id="ARBA00008068"/>
    </source>
</evidence>
<comment type="caution">
    <text evidence="5">The sequence shown here is derived from an EMBL/GenBank/DDBJ whole genome shotgun (WGS) entry which is preliminary data.</text>
</comment>
<name>A0AAD8X7F7_LOLMU</name>
<keyword evidence="2" id="KW-0436">Ligase</keyword>
<dbReference type="AlphaFoldDB" id="A0AAD8X7F7"/>
<dbReference type="PANTHER" id="PTHR31901">
    <property type="entry name" value="GH3 DOMAIN-CONTAINING PROTEIN"/>
    <property type="match status" value="1"/>
</dbReference>
<keyword evidence="6" id="KW-1185">Reference proteome</keyword>
<dbReference type="Pfam" id="PF23572">
    <property type="entry name" value="GH3_C"/>
    <property type="match status" value="1"/>
</dbReference>
<evidence type="ECO:0000313" key="5">
    <source>
        <dbReference type="EMBL" id="KAK1698420.1"/>
    </source>
</evidence>
<dbReference type="Pfam" id="PF23571">
    <property type="entry name" value="GH3_M"/>
    <property type="match status" value="1"/>
</dbReference>
<organism evidence="5 6">
    <name type="scientific">Lolium multiflorum</name>
    <name type="common">Italian ryegrass</name>
    <name type="synonym">Lolium perenne subsp. multiflorum</name>
    <dbReference type="NCBI Taxonomy" id="4521"/>
    <lineage>
        <taxon>Eukaryota</taxon>
        <taxon>Viridiplantae</taxon>
        <taxon>Streptophyta</taxon>
        <taxon>Embryophyta</taxon>
        <taxon>Tracheophyta</taxon>
        <taxon>Spermatophyta</taxon>
        <taxon>Magnoliopsida</taxon>
        <taxon>Liliopsida</taxon>
        <taxon>Poales</taxon>
        <taxon>Poaceae</taxon>
        <taxon>BOP clade</taxon>
        <taxon>Pooideae</taxon>
        <taxon>Poodae</taxon>
        <taxon>Poeae</taxon>
        <taxon>Poeae Chloroplast Group 2 (Poeae type)</taxon>
        <taxon>Loliodinae</taxon>
        <taxon>Loliinae</taxon>
        <taxon>Lolium</taxon>
    </lineage>
</organism>
<dbReference type="EMBL" id="JAUUTY010000001">
    <property type="protein sequence ID" value="KAK1698420.1"/>
    <property type="molecule type" value="Genomic_DNA"/>
</dbReference>
<feature type="domain" description="GH3 middle" evidence="3">
    <location>
        <begin position="353"/>
        <end position="436"/>
    </location>
</feature>
<dbReference type="InterPro" id="IPR004993">
    <property type="entry name" value="GH3"/>
</dbReference>
<evidence type="ECO:0000259" key="3">
    <source>
        <dbReference type="Pfam" id="PF23571"/>
    </source>
</evidence>
<reference evidence="5" key="1">
    <citation type="submission" date="2023-07" db="EMBL/GenBank/DDBJ databases">
        <title>A chromosome-level genome assembly of Lolium multiflorum.</title>
        <authorList>
            <person name="Chen Y."/>
            <person name="Copetti D."/>
            <person name="Kolliker R."/>
            <person name="Studer B."/>
        </authorList>
    </citation>
    <scope>NUCLEOTIDE SEQUENCE</scope>
    <source>
        <strain evidence="5">02402/16</strain>
        <tissue evidence="5">Leaf</tissue>
    </source>
</reference>
<dbReference type="InterPro" id="IPR055378">
    <property type="entry name" value="GH3_C"/>
</dbReference>